<accession>A0A1U7P3B4</accession>
<feature type="domain" description="Bacterial transcriptional activator" evidence="1">
    <location>
        <begin position="113"/>
        <end position="255"/>
    </location>
</feature>
<proteinExistence type="predicted"/>
<dbReference type="GO" id="GO:0006355">
    <property type="term" value="P:regulation of DNA-templated transcription"/>
    <property type="evidence" value="ECO:0007669"/>
    <property type="project" value="InterPro"/>
</dbReference>
<name>A0A1U7P3B4_9DEIO</name>
<organism evidence="2 3">
    <name type="scientific">Deinococcus marmoris</name>
    <dbReference type="NCBI Taxonomy" id="249408"/>
    <lineage>
        <taxon>Bacteria</taxon>
        <taxon>Thermotogati</taxon>
        <taxon>Deinococcota</taxon>
        <taxon>Deinococci</taxon>
        <taxon>Deinococcales</taxon>
        <taxon>Deinococcaceae</taxon>
        <taxon>Deinococcus</taxon>
    </lineage>
</organism>
<dbReference type="EMBL" id="MSTI01000025">
    <property type="protein sequence ID" value="OLV19649.1"/>
    <property type="molecule type" value="Genomic_DNA"/>
</dbReference>
<dbReference type="InterPro" id="IPR051677">
    <property type="entry name" value="AfsR-DnrI-RedD_regulator"/>
</dbReference>
<dbReference type="eggNOG" id="COG3629">
    <property type="taxonomic scope" value="Bacteria"/>
</dbReference>
<dbReference type="Gene3D" id="1.25.40.10">
    <property type="entry name" value="Tetratricopeptide repeat domain"/>
    <property type="match status" value="1"/>
</dbReference>
<evidence type="ECO:0000259" key="1">
    <source>
        <dbReference type="SMART" id="SM01043"/>
    </source>
</evidence>
<dbReference type="Pfam" id="PF03704">
    <property type="entry name" value="BTAD"/>
    <property type="match status" value="1"/>
</dbReference>
<evidence type="ECO:0000313" key="3">
    <source>
        <dbReference type="Proteomes" id="UP000186607"/>
    </source>
</evidence>
<keyword evidence="3" id="KW-1185">Reference proteome</keyword>
<dbReference type="OrthoDB" id="58925at2"/>
<dbReference type="InterPro" id="IPR036388">
    <property type="entry name" value="WH-like_DNA-bd_sf"/>
</dbReference>
<dbReference type="AlphaFoldDB" id="A0A1U7P3B4"/>
<dbReference type="RefSeq" id="WP_075830613.1">
    <property type="nucleotide sequence ID" value="NZ_MSTI01000025.1"/>
</dbReference>
<dbReference type="InterPro" id="IPR011990">
    <property type="entry name" value="TPR-like_helical_dom_sf"/>
</dbReference>
<dbReference type="STRING" id="249408.BOO71_0002122"/>
<comment type="caution">
    <text evidence="2">The sequence shown here is derived from an EMBL/GenBank/DDBJ whole genome shotgun (WGS) entry which is preliminary data.</text>
</comment>
<dbReference type="GO" id="GO:0003677">
    <property type="term" value="F:DNA binding"/>
    <property type="evidence" value="ECO:0007669"/>
    <property type="project" value="InterPro"/>
</dbReference>
<dbReference type="PANTHER" id="PTHR35807">
    <property type="entry name" value="TRANSCRIPTIONAL REGULATOR REDD-RELATED"/>
    <property type="match status" value="1"/>
</dbReference>
<dbReference type="SMART" id="SM01043">
    <property type="entry name" value="BTAD"/>
    <property type="match status" value="1"/>
</dbReference>
<gene>
    <name evidence="2" type="ORF">BOO71_0002122</name>
</gene>
<dbReference type="SUPFAM" id="SSF46894">
    <property type="entry name" value="C-terminal effector domain of the bipartite response regulators"/>
    <property type="match status" value="1"/>
</dbReference>
<dbReference type="InterPro" id="IPR005158">
    <property type="entry name" value="BTAD"/>
</dbReference>
<reference evidence="2 3" key="1">
    <citation type="submission" date="2017-01" db="EMBL/GenBank/DDBJ databases">
        <title>Genome Analysis of Deinococcus marmoris KOPRI26562.</title>
        <authorList>
            <person name="Kim J.H."/>
            <person name="Oh H.-M."/>
        </authorList>
    </citation>
    <scope>NUCLEOTIDE SEQUENCE [LARGE SCALE GENOMIC DNA]</scope>
    <source>
        <strain evidence="2 3">KOPRI26562</strain>
    </source>
</reference>
<dbReference type="Gene3D" id="1.10.10.10">
    <property type="entry name" value="Winged helix-like DNA-binding domain superfamily/Winged helix DNA-binding domain"/>
    <property type="match status" value="1"/>
</dbReference>
<sequence length="275" mass="30856">MLHEQICTIQTAAIPPPRYLLRSLGNADVIVDGVSVVWPARSAEELLWYLHAYPQGRYRHDILAELWDLEDTPAAANRFRVALHRLRAALGRPDAVVDERGRYTLHAELMAASDTYALHHALDASRTSAEPRQQEELLRQALASADGEYLPHLQGEWVEAARSQHRAAVVEGHLTLSMLHCAAHECPLAALSLVRAAETDPLIGEDHHQRLMVCLTMNRGKHAGIEHYRRYRHYLAEEVGDTPMQDTVDLAERLKDGARPCDHGPYLLTGMSARK</sequence>
<evidence type="ECO:0000313" key="2">
    <source>
        <dbReference type="EMBL" id="OLV19649.1"/>
    </source>
</evidence>
<dbReference type="Proteomes" id="UP000186607">
    <property type="component" value="Unassembled WGS sequence"/>
</dbReference>
<dbReference type="SUPFAM" id="SSF48452">
    <property type="entry name" value="TPR-like"/>
    <property type="match status" value="1"/>
</dbReference>
<dbReference type="InterPro" id="IPR016032">
    <property type="entry name" value="Sig_transdc_resp-reg_C-effctor"/>
</dbReference>
<protein>
    <submittedName>
        <fullName evidence="2">Transcriptional activator domain</fullName>
    </submittedName>
</protein>